<dbReference type="Gene3D" id="2.130.10.10">
    <property type="entry name" value="YVTN repeat-like/Quinoprotein amine dehydrogenase"/>
    <property type="match status" value="2"/>
</dbReference>
<dbReference type="InterPro" id="IPR029000">
    <property type="entry name" value="Cyclophilin-like_dom_sf"/>
</dbReference>
<reference evidence="10" key="3">
    <citation type="submission" date="2015-06" db="UniProtKB">
        <authorList>
            <consortium name="EnsemblMetazoa"/>
        </authorList>
    </citation>
    <scope>IDENTIFICATION</scope>
</reference>
<dbReference type="SUPFAM" id="SSF50891">
    <property type="entry name" value="Cyclophilin-like"/>
    <property type="match status" value="1"/>
</dbReference>
<dbReference type="PANTHER" id="PTHR45625">
    <property type="entry name" value="PEPTIDYL-PROLYL CIS-TRANS ISOMERASE-RELATED"/>
    <property type="match status" value="1"/>
</dbReference>
<dbReference type="FunFam" id="2.40.100.10:FF:000003">
    <property type="entry name" value="Peptidylprolyl isomerase domain and WD repeat-containing 1"/>
    <property type="match status" value="1"/>
</dbReference>
<evidence type="ECO:0000313" key="9">
    <source>
        <dbReference type="EMBL" id="ELU17611.1"/>
    </source>
</evidence>
<dbReference type="GO" id="GO:0005634">
    <property type="term" value="C:nucleus"/>
    <property type="evidence" value="ECO:0007669"/>
    <property type="project" value="UniProtKB-ARBA"/>
</dbReference>
<dbReference type="AlphaFoldDB" id="R7VKR8"/>
<dbReference type="PROSITE" id="PS50072">
    <property type="entry name" value="CSA_PPIASE_2"/>
    <property type="match status" value="1"/>
</dbReference>
<evidence type="ECO:0000313" key="11">
    <source>
        <dbReference type="Proteomes" id="UP000014760"/>
    </source>
</evidence>
<evidence type="ECO:0000313" key="10">
    <source>
        <dbReference type="EnsemblMetazoa" id="CapteP160326"/>
    </source>
</evidence>
<dbReference type="InterPro" id="IPR044666">
    <property type="entry name" value="Cyclophilin_A-like"/>
</dbReference>
<sequence>MADKRPLDEDEKSEDEEWVGPMPSEAVQPKKRKVLEYEQVYLRNLPSAEAYEISYMHRDVITHIAMAATDFLVTASCDGHVKFWKKKEDDGIEFVKHFRAHLGAVMDLSVSCNGELCCTIADDKTLKVFDVVSFDMINMVKLDYVPSRCCWIFSPGDPIPAVAIAEMDANMIRVYHGQGGAEPIKVLDALHMKPVSLIKYNVAADTVVSMDTSGMLECWTGPRYDYEHPKCLQWEYKTDTDLYEFMKCKTIALDIAFSPDGKIMAAICKDRKVRLFKFLTGKITKVLDDSLHHFSKLQESTSELPNMEFGRRIAMERELERSPAFAHSSITFDSSGHFILYATMMGVKVINLTTNRCVKFLGKLENARFLQIALFQGTVKKAQAAHTLEMEASDNPALRGLDLDPCLFCTAFKKNRFYVFSRREPLETKDADQDRDVLNEKPTKEEIATATENTVFSRLGNTATIHTSMGDIMLKLFPKECPKAVENFCVHSREGYYNGHVFHRIIKSFMIQTGDPQGNGTGGESIWGGEFEDEFHPTLRHDRPYTVSMANAGPDSNGSQFFITVAPTPWLDNKHTVFGRATHGMETVQKISSVRTDPKTDKPLDEITIINITIR</sequence>
<dbReference type="Proteomes" id="UP000014760">
    <property type="component" value="Unassembled WGS sequence"/>
</dbReference>
<dbReference type="InterPro" id="IPR001680">
    <property type="entry name" value="WD40_rpt"/>
</dbReference>
<dbReference type="InterPro" id="IPR036322">
    <property type="entry name" value="WD40_repeat_dom_sf"/>
</dbReference>
<dbReference type="InterPro" id="IPR015943">
    <property type="entry name" value="WD40/YVTN_repeat-like_dom_sf"/>
</dbReference>
<keyword evidence="6" id="KW-0413">Isomerase</keyword>
<evidence type="ECO:0000259" key="8">
    <source>
        <dbReference type="PROSITE" id="PS50072"/>
    </source>
</evidence>
<evidence type="ECO:0000256" key="6">
    <source>
        <dbReference type="ARBA" id="ARBA00023235"/>
    </source>
</evidence>
<dbReference type="EMBL" id="AMQN01004022">
    <property type="status" value="NOT_ANNOTATED_CDS"/>
    <property type="molecule type" value="Genomic_DNA"/>
</dbReference>
<keyword evidence="4" id="KW-0677">Repeat</keyword>
<accession>R7VKR8</accession>
<dbReference type="CDD" id="cd01927">
    <property type="entry name" value="cyclophilin_WD40"/>
    <property type="match status" value="1"/>
</dbReference>
<evidence type="ECO:0000256" key="4">
    <source>
        <dbReference type="ARBA" id="ARBA00022737"/>
    </source>
</evidence>
<dbReference type="OMA" id="GMVEYWR"/>
<dbReference type="Gene3D" id="2.40.100.10">
    <property type="entry name" value="Cyclophilin-like"/>
    <property type="match status" value="1"/>
</dbReference>
<dbReference type="EnsemblMetazoa" id="CapteT160326">
    <property type="protein sequence ID" value="CapteP160326"/>
    <property type="gene ID" value="CapteG160326"/>
</dbReference>
<name>R7VKR8_CAPTE</name>
<dbReference type="PRINTS" id="PR00153">
    <property type="entry name" value="CSAPPISMRASE"/>
</dbReference>
<dbReference type="EC" id="5.2.1.8" evidence="2"/>
<organism evidence="9">
    <name type="scientific">Capitella teleta</name>
    <name type="common">Polychaete worm</name>
    <dbReference type="NCBI Taxonomy" id="283909"/>
    <lineage>
        <taxon>Eukaryota</taxon>
        <taxon>Metazoa</taxon>
        <taxon>Spiralia</taxon>
        <taxon>Lophotrochozoa</taxon>
        <taxon>Annelida</taxon>
        <taxon>Polychaeta</taxon>
        <taxon>Sedentaria</taxon>
        <taxon>Scolecida</taxon>
        <taxon>Capitellidae</taxon>
        <taxon>Capitella</taxon>
    </lineage>
</organism>
<dbReference type="Pfam" id="PF00160">
    <property type="entry name" value="Pro_isomerase"/>
    <property type="match status" value="1"/>
</dbReference>
<keyword evidence="3" id="KW-0853">WD repeat</keyword>
<protein>
    <recommendedName>
        <fullName evidence="2">peptidylprolyl isomerase</fullName>
        <ecNumber evidence="2">5.2.1.8</ecNumber>
    </recommendedName>
</protein>
<reference evidence="11" key="1">
    <citation type="submission" date="2012-12" db="EMBL/GenBank/DDBJ databases">
        <authorList>
            <person name="Hellsten U."/>
            <person name="Grimwood J."/>
            <person name="Chapman J.A."/>
            <person name="Shapiro H."/>
            <person name="Aerts A."/>
            <person name="Otillar R.P."/>
            <person name="Terry A.Y."/>
            <person name="Boore J.L."/>
            <person name="Simakov O."/>
            <person name="Marletaz F."/>
            <person name="Cho S.-J."/>
            <person name="Edsinger-Gonzales E."/>
            <person name="Havlak P."/>
            <person name="Kuo D.-H."/>
            <person name="Larsson T."/>
            <person name="Lv J."/>
            <person name="Arendt D."/>
            <person name="Savage R."/>
            <person name="Osoegawa K."/>
            <person name="de Jong P."/>
            <person name="Lindberg D.R."/>
            <person name="Seaver E.C."/>
            <person name="Weisblat D.A."/>
            <person name="Putnam N.H."/>
            <person name="Grigoriev I.V."/>
            <person name="Rokhsar D.S."/>
        </authorList>
    </citation>
    <scope>NUCLEOTIDE SEQUENCE</scope>
    <source>
        <strain evidence="11">I ESC-2004</strain>
    </source>
</reference>
<feature type="region of interest" description="Disordered" evidence="7">
    <location>
        <begin position="1"/>
        <end position="25"/>
    </location>
</feature>
<feature type="domain" description="PPIase cyclophilin-type" evidence="8">
    <location>
        <begin position="459"/>
        <end position="614"/>
    </location>
</feature>
<reference evidence="9 11" key="2">
    <citation type="journal article" date="2013" name="Nature">
        <title>Insights into bilaterian evolution from three spiralian genomes.</title>
        <authorList>
            <person name="Simakov O."/>
            <person name="Marletaz F."/>
            <person name="Cho S.J."/>
            <person name="Edsinger-Gonzales E."/>
            <person name="Havlak P."/>
            <person name="Hellsten U."/>
            <person name="Kuo D.H."/>
            <person name="Larsson T."/>
            <person name="Lv J."/>
            <person name="Arendt D."/>
            <person name="Savage R."/>
            <person name="Osoegawa K."/>
            <person name="de Jong P."/>
            <person name="Grimwood J."/>
            <person name="Chapman J.A."/>
            <person name="Shapiro H."/>
            <person name="Aerts A."/>
            <person name="Otillar R.P."/>
            <person name="Terry A.Y."/>
            <person name="Boore J.L."/>
            <person name="Grigoriev I.V."/>
            <person name="Lindberg D.R."/>
            <person name="Seaver E.C."/>
            <person name="Weisblat D.A."/>
            <person name="Putnam N.H."/>
            <person name="Rokhsar D.S."/>
        </authorList>
    </citation>
    <scope>NUCLEOTIDE SEQUENCE</scope>
    <source>
        <strain evidence="9 11">I ESC-2004</strain>
    </source>
</reference>
<evidence type="ECO:0000256" key="3">
    <source>
        <dbReference type="ARBA" id="ARBA00022574"/>
    </source>
</evidence>
<dbReference type="FunCoup" id="R7VKR8">
    <property type="interactions" value="1401"/>
</dbReference>
<dbReference type="PANTHER" id="PTHR45625:SF4">
    <property type="entry name" value="PEPTIDYLPROLYL ISOMERASE DOMAIN AND WD REPEAT-CONTAINING PROTEIN 1"/>
    <property type="match status" value="1"/>
</dbReference>
<proteinExistence type="predicted"/>
<dbReference type="FunFam" id="2.130.10.10:FF:000471">
    <property type="entry name" value="Peptidylprolyl isomerase domain and WD repeat-containing protein"/>
    <property type="match status" value="1"/>
</dbReference>
<evidence type="ECO:0000256" key="2">
    <source>
        <dbReference type="ARBA" id="ARBA00013194"/>
    </source>
</evidence>
<dbReference type="GO" id="GO:0003755">
    <property type="term" value="F:peptidyl-prolyl cis-trans isomerase activity"/>
    <property type="evidence" value="ECO:0007669"/>
    <property type="project" value="UniProtKB-KW"/>
</dbReference>
<gene>
    <name evidence="9" type="ORF">CAPTEDRAFT_160326</name>
</gene>
<evidence type="ECO:0000256" key="7">
    <source>
        <dbReference type="SAM" id="MobiDB-lite"/>
    </source>
</evidence>
<dbReference type="HOGENOM" id="CLU_012062_31_2_1"/>
<comment type="catalytic activity">
    <reaction evidence="1">
        <text>[protein]-peptidylproline (omega=180) = [protein]-peptidylproline (omega=0)</text>
        <dbReference type="Rhea" id="RHEA:16237"/>
        <dbReference type="Rhea" id="RHEA-COMP:10747"/>
        <dbReference type="Rhea" id="RHEA-COMP:10748"/>
        <dbReference type="ChEBI" id="CHEBI:83833"/>
        <dbReference type="ChEBI" id="CHEBI:83834"/>
        <dbReference type="EC" id="5.2.1.8"/>
    </reaction>
</comment>
<dbReference type="EMBL" id="KB292432">
    <property type="protein sequence ID" value="ELU17611.1"/>
    <property type="molecule type" value="Genomic_DNA"/>
</dbReference>
<evidence type="ECO:0000256" key="5">
    <source>
        <dbReference type="ARBA" id="ARBA00023110"/>
    </source>
</evidence>
<keyword evidence="11" id="KW-1185">Reference proteome</keyword>
<dbReference type="InterPro" id="IPR002130">
    <property type="entry name" value="Cyclophilin-type_PPIase_dom"/>
</dbReference>
<keyword evidence="5" id="KW-0697">Rotamase</keyword>
<dbReference type="STRING" id="283909.R7VKR8"/>
<evidence type="ECO:0000256" key="1">
    <source>
        <dbReference type="ARBA" id="ARBA00000971"/>
    </source>
</evidence>
<dbReference type="OrthoDB" id="10264753at2759"/>
<dbReference type="SUPFAM" id="SSF50978">
    <property type="entry name" value="WD40 repeat-like"/>
    <property type="match status" value="1"/>
</dbReference>
<dbReference type="SMART" id="SM00320">
    <property type="entry name" value="WD40"/>
    <property type="match status" value="4"/>
</dbReference>
<dbReference type="Pfam" id="PF00400">
    <property type="entry name" value="WD40"/>
    <property type="match status" value="2"/>
</dbReference>
<feature type="compositionally biased region" description="Acidic residues" evidence="7">
    <location>
        <begin position="8"/>
        <end position="18"/>
    </location>
</feature>